<reference evidence="11 12" key="1">
    <citation type="journal article" date="2018" name="Mol. Biol. Evol.">
        <title>Broad Genomic Sampling Reveals a Smut Pathogenic Ancestry of the Fungal Clade Ustilaginomycotina.</title>
        <authorList>
            <person name="Kijpornyongpan T."/>
            <person name="Mondo S.J."/>
            <person name="Barry K."/>
            <person name="Sandor L."/>
            <person name="Lee J."/>
            <person name="Lipzen A."/>
            <person name="Pangilinan J."/>
            <person name="LaButti K."/>
            <person name="Hainaut M."/>
            <person name="Henrissat B."/>
            <person name="Grigoriev I.V."/>
            <person name="Spatafora J.W."/>
            <person name="Aime M.C."/>
        </authorList>
    </citation>
    <scope>NUCLEOTIDE SEQUENCE [LARGE SCALE GENOMIC DNA]</scope>
    <source>
        <strain evidence="11 12">MCA 3882</strain>
    </source>
</reference>
<evidence type="ECO:0000256" key="7">
    <source>
        <dbReference type="ARBA" id="ARBA00023180"/>
    </source>
</evidence>
<dbReference type="Proteomes" id="UP000245771">
    <property type="component" value="Unassembled WGS sequence"/>
</dbReference>
<feature type="region of interest" description="Disordered" evidence="8">
    <location>
        <begin position="423"/>
        <end position="452"/>
    </location>
</feature>
<feature type="domain" description="Prenylcysteine lyase" evidence="10">
    <location>
        <begin position="167"/>
        <end position="559"/>
    </location>
</feature>
<keyword evidence="4 9" id="KW-0732">Signal</keyword>
<dbReference type="EMBL" id="KZ819602">
    <property type="protein sequence ID" value="PWN36762.1"/>
    <property type="molecule type" value="Genomic_DNA"/>
</dbReference>
<dbReference type="OrthoDB" id="437369at2759"/>
<dbReference type="InterPro" id="IPR017046">
    <property type="entry name" value="Prenylcysteine_Oxase1"/>
</dbReference>
<evidence type="ECO:0000256" key="4">
    <source>
        <dbReference type="ARBA" id="ARBA00022729"/>
    </source>
</evidence>
<keyword evidence="5" id="KW-0274">FAD</keyword>
<dbReference type="InParanoid" id="A0A316VGP1"/>
<dbReference type="InterPro" id="IPR010795">
    <property type="entry name" value="Prenylcys_lyase"/>
</dbReference>
<evidence type="ECO:0000259" key="10">
    <source>
        <dbReference type="Pfam" id="PF07156"/>
    </source>
</evidence>
<evidence type="ECO:0000313" key="11">
    <source>
        <dbReference type="EMBL" id="PWN36762.1"/>
    </source>
</evidence>
<dbReference type="PIRSF" id="PIRSF036292">
    <property type="entry name" value="Prenylcysteine_oxidase"/>
    <property type="match status" value="1"/>
</dbReference>
<feature type="compositionally biased region" description="Basic and acidic residues" evidence="8">
    <location>
        <begin position="440"/>
        <end position="451"/>
    </location>
</feature>
<sequence length="599" mass="66065">MRSLALIALLSCTLNGLASLAQLAPNQIVFQSGPQVNYSEPLGNAKAAYTRAQKVAIIGAGAGGSSAAYFLSKAQTKLENLGFGAQGIDITLFERDERIGGRTTVVHAYDDENLPAIELGASIFADVNKNLQRASKQFNLETGAKLGEDGVTGVWDGQQFLIEGLDDGWWNSAKMFWRYGYSPLTTQKLVGKTVDAFLRLYDPAYMHKSKDEKKATDTNNSSSNTESGYPWRTIEDLAKAMSFDQMVARSAGDYFYLQSVSKLFIEEIIEAATLVNYGQEVYSIHGLGGSVSLAASGATGVVGGNYKIFESMLGHCEALHLRLGIHGEVTGLAKFKTLTEAGSTTKWWLGTKSGYGGLFDAVFIAAPWHSADITLLNTNAVIPTPRYVHLHVTLVITKADQPNPAYFGRGEKDVIPNSILTSHASVRKAEEEEEKKKKRKEDGDDKNRGPKLDFNSLTYLEKIPSRTEEGKEDHIVKLFSQERLSDDKLNEIFGQDSILWTYRKEWDAYPYLTPTTTFPKIKADDNLYFLNAMETFISTMETATLSARNAVALYLEQLYGSDFVHGGKNCPWQKENATKDDKEPQEGESDWAAWGCQSA</sequence>
<comment type="similarity">
    <text evidence="2">Belongs to the prenylcysteine oxidase family.</text>
</comment>
<dbReference type="GO" id="GO:0001735">
    <property type="term" value="F:prenylcysteine oxidase activity"/>
    <property type="evidence" value="ECO:0007669"/>
    <property type="project" value="InterPro"/>
</dbReference>
<evidence type="ECO:0000256" key="5">
    <source>
        <dbReference type="ARBA" id="ARBA00022827"/>
    </source>
</evidence>
<dbReference type="Gene3D" id="3.50.50.60">
    <property type="entry name" value="FAD/NAD(P)-binding domain"/>
    <property type="match status" value="1"/>
</dbReference>
<dbReference type="STRING" id="1280837.A0A316VGP1"/>
<evidence type="ECO:0000256" key="9">
    <source>
        <dbReference type="SAM" id="SignalP"/>
    </source>
</evidence>
<dbReference type="GeneID" id="37018887"/>
<feature type="signal peptide" evidence="9">
    <location>
        <begin position="1"/>
        <end position="18"/>
    </location>
</feature>
<evidence type="ECO:0000256" key="8">
    <source>
        <dbReference type="SAM" id="MobiDB-lite"/>
    </source>
</evidence>
<keyword evidence="6" id="KW-0560">Oxidoreductase</keyword>
<dbReference type="RefSeq" id="XP_025357064.1">
    <property type="nucleotide sequence ID" value="XM_025497106.1"/>
</dbReference>
<gene>
    <name evidence="11" type="ORF">FA14DRAFT_140693</name>
</gene>
<keyword evidence="3" id="KW-0285">Flavoprotein</keyword>
<dbReference type="GO" id="GO:0030328">
    <property type="term" value="P:prenylcysteine catabolic process"/>
    <property type="evidence" value="ECO:0007669"/>
    <property type="project" value="InterPro"/>
</dbReference>
<protein>
    <recommendedName>
        <fullName evidence="10">Prenylcysteine lyase domain-containing protein</fullName>
    </recommendedName>
</protein>
<evidence type="ECO:0000256" key="1">
    <source>
        <dbReference type="ARBA" id="ARBA00001974"/>
    </source>
</evidence>
<dbReference type="InterPro" id="IPR036188">
    <property type="entry name" value="FAD/NAD-bd_sf"/>
</dbReference>
<organism evidence="11 12">
    <name type="scientific">Meira miltonrushii</name>
    <dbReference type="NCBI Taxonomy" id="1280837"/>
    <lineage>
        <taxon>Eukaryota</taxon>
        <taxon>Fungi</taxon>
        <taxon>Dikarya</taxon>
        <taxon>Basidiomycota</taxon>
        <taxon>Ustilaginomycotina</taxon>
        <taxon>Exobasidiomycetes</taxon>
        <taxon>Exobasidiales</taxon>
        <taxon>Brachybasidiaceae</taxon>
        <taxon>Meira</taxon>
    </lineage>
</organism>
<proteinExistence type="inferred from homology"/>
<dbReference type="GO" id="GO:0030327">
    <property type="term" value="P:prenylated protein catabolic process"/>
    <property type="evidence" value="ECO:0007669"/>
    <property type="project" value="TreeGrafter"/>
</dbReference>
<evidence type="ECO:0000256" key="6">
    <source>
        <dbReference type="ARBA" id="ARBA00023002"/>
    </source>
</evidence>
<feature type="compositionally biased region" description="Basic and acidic residues" evidence="8">
    <location>
        <begin position="576"/>
        <end position="585"/>
    </location>
</feature>
<dbReference type="PANTHER" id="PTHR15944">
    <property type="entry name" value="FARNESYLCYSTEINE LYASE"/>
    <property type="match status" value="1"/>
</dbReference>
<name>A0A316VGP1_9BASI</name>
<feature type="region of interest" description="Disordered" evidence="8">
    <location>
        <begin position="572"/>
        <end position="599"/>
    </location>
</feature>
<keyword evidence="12" id="KW-1185">Reference proteome</keyword>
<dbReference type="AlphaFoldDB" id="A0A316VGP1"/>
<evidence type="ECO:0000256" key="2">
    <source>
        <dbReference type="ARBA" id="ARBA00009967"/>
    </source>
</evidence>
<dbReference type="SUPFAM" id="SSF51905">
    <property type="entry name" value="FAD/NAD(P)-binding domain"/>
    <property type="match status" value="1"/>
</dbReference>
<accession>A0A316VGP1</accession>
<feature type="chain" id="PRO_5016411283" description="Prenylcysteine lyase domain-containing protein" evidence="9">
    <location>
        <begin position="19"/>
        <end position="599"/>
    </location>
</feature>
<evidence type="ECO:0000313" key="12">
    <source>
        <dbReference type="Proteomes" id="UP000245771"/>
    </source>
</evidence>
<keyword evidence="7" id="KW-0325">Glycoprotein</keyword>
<dbReference type="Pfam" id="PF07156">
    <property type="entry name" value="Prenylcys_lyase"/>
    <property type="match status" value="1"/>
</dbReference>
<evidence type="ECO:0000256" key="3">
    <source>
        <dbReference type="ARBA" id="ARBA00022630"/>
    </source>
</evidence>
<dbReference type="Pfam" id="PF13450">
    <property type="entry name" value="NAD_binding_8"/>
    <property type="match status" value="1"/>
</dbReference>
<dbReference type="PANTHER" id="PTHR15944:SF0">
    <property type="entry name" value="PRENYLCYSTEINE LYASE DOMAIN-CONTAINING PROTEIN"/>
    <property type="match status" value="1"/>
</dbReference>
<comment type="cofactor">
    <cofactor evidence="1">
        <name>FAD</name>
        <dbReference type="ChEBI" id="CHEBI:57692"/>
    </cofactor>
</comment>